<sequence length="106" mass="12219">MRIQGSLANSRQTFLHNAIQQTKKISERARLQFFFFFFAVVVALAVLFPLDFIICCFRLDCGKTVPYVCLSKTQCVYMTTNAGTLQYENNKKNSPVNNRKIRKDKA</sequence>
<name>G0TZ68_TRYVY</name>
<reference evidence="2" key="1">
    <citation type="journal article" date="2012" name="Proc. Natl. Acad. Sci. U.S.A.">
        <title>Antigenic diversity is generated by distinct evolutionary mechanisms in African trypanosome species.</title>
        <authorList>
            <person name="Jackson A.P."/>
            <person name="Berry A."/>
            <person name="Aslett M."/>
            <person name="Allison H.C."/>
            <person name="Burton P."/>
            <person name="Vavrova-Anderson J."/>
            <person name="Brown R."/>
            <person name="Browne H."/>
            <person name="Corton N."/>
            <person name="Hauser H."/>
            <person name="Gamble J."/>
            <person name="Gilderthorp R."/>
            <person name="Marcello L."/>
            <person name="McQuillan J."/>
            <person name="Otto T.D."/>
            <person name="Quail M.A."/>
            <person name="Sanders M.J."/>
            <person name="van Tonder A."/>
            <person name="Ginger M.L."/>
            <person name="Field M.C."/>
            <person name="Barry J.D."/>
            <person name="Hertz-Fowler C."/>
            <person name="Berriman M."/>
        </authorList>
    </citation>
    <scope>NUCLEOTIDE SEQUENCE</scope>
    <source>
        <strain evidence="2">Y486</strain>
    </source>
</reference>
<organism evidence="2">
    <name type="scientific">Trypanosoma vivax (strain Y486)</name>
    <dbReference type="NCBI Taxonomy" id="1055687"/>
    <lineage>
        <taxon>Eukaryota</taxon>
        <taxon>Discoba</taxon>
        <taxon>Euglenozoa</taxon>
        <taxon>Kinetoplastea</taxon>
        <taxon>Metakinetoplastina</taxon>
        <taxon>Trypanosomatida</taxon>
        <taxon>Trypanosomatidae</taxon>
        <taxon>Trypanosoma</taxon>
        <taxon>Duttonella</taxon>
    </lineage>
</organism>
<evidence type="ECO:0000256" key="1">
    <source>
        <dbReference type="SAM" id="Phobius"/>
    </source>
</evidence>
<evidence type="ECO:0000313" key="2">
    <source>
        <dbReference type="EMBL" id="CCC49271.1"/>
    </source>
</evidence>
<proteinExistence type="predicted"/>
<dbReference type="AlphaFoldDB" id="G0TZ68"/>
<accession>G0TZ68</accession>
<feature type="transmembrane region" description="Helical" evidence="1">
    <location>
        <begin position="33"/>
        <end position="54"/>
    </location>
</feature>
<dbReference type="EMBL" id="HE573023">
    <property type="protein sequence ID" value="CCC49271.1"/>
    <property type="molecule type" value="Genomic_DNA"/>
</dbReference>
<gene>
    <name evidence="2" type="ORF">TVY486_0705910</name>
</gene>
<keyword evidence="1" id="KW-0472">Membrane</keyword>
<keyword evidence="1" id="KW-0812">Transmembrane</keyword>
<protein>
    <submittedName>
        <fullName evidence="2">Uncharacterized protein</fullName>
    </submittedName>
</protein>
<keyword evidence="1" id="KW-1133">Transmembrane helix</keyword>